<name>X1FCD5_9ZZZZ</name>
<dbReference type="AlphaFoldDB" id="X1FCD5"/>
<gene>
    <name evidence="1" type="ORF">S01H4_65964</name>
</gene>
<feature type="non-terminal residue" evidence="1">
    <location>
        <position position="91"/>
    </location>
</feature>
<sequence length="91" mass="10299">EINISSPGKSQPITISIDEKLAQKFRFLPGQRLTIQVYVCSSDGRKHFINDSRGNDKWEITLNEQGRGRFTFLPAKTNFTGRLTVSADKKV</sequence>
<evidence type="ECO:0000313" key="1">
    <source>
        <dbReference type="EMBL" id="GAH30220.1"/>
    </source>
</evidence>
<reference evidence="1" key="1">
    <citation type="journal article" date="2014" name="Front. Microbiol.">
        <title>High frequency of phylogenetically diverse reductive dehalogenase-homologous genes in deep subseafloor sedimentary metagenomes.</title>
        <authorList>
            <person name="Kawai M."/>
            <person name="Futagami T."/>
            <person name="Toyoda A."/>
            <person name="Takaki Y."/>
            <person name="Nishi S."/>
            <person name="Hori S."/>
            <person name="Arai W."/>
            <person name="Tsubouchi T."/>
            <person name="Morono Y."/>
            <person name="Uchiyama I."/>
            <person name="Ito T."/>
            <person name="Fujiyama A."/>
            <person name="Inagaki F."/>
            <person name="Takami H."/>
        </authorList>
    </citation>
    <scope>NUCLEOTIDE SEQUENCE</scope>
    <source>
        <strain evidence="1">Expedition CK06-06</strain>
    </source>
</reference>
<protein>
    <submittedName>
        <fullName evidence="1">Uncharacterized protein</fullName>
    </submittedName>
</protein>
<organism evidence="1">
    <name type="scientific">marine sediment metagenome</name>
    <dbReference type="NCBI Taxonomy" id="412755"/>
    <lineage>
        <taxon>unclassified sequences</taxon>
        <taxon>metagenomes</taxon>
        <taxon>ecological metagenomes</taxon>
    </lineage>
</organism>
<feature type="non-terminal residue" evidence="1">
    <location>
        <position position="1"/>
    </location>
</feature>
<comment type="caution">
    <text evidence="1">The sequence shown here is derived from an EMBL/GenBank/DDBJ whole genome shotgun (WGS) entry which is preliminary data.</text>
</comment>
<dbReference type="EMBL" id="BART01040597">
    <property type="protein sequence ID" value="GAH30220.1"/>
    <property type="molecule type" value="Genomic_DNA"/>
</dbReference>
<accession>X1FCD5</accession>
<proteinExistence type="predicted"/>